<protein>
    <submittedName>
        <fullName evidence="1">Uncharacterized protein</fullName>
    </submittedName>
</protein>
<organism evidence="1">
    <name type="scientific">uncultured bacterium</name>
    <name type="common">gcode 4</name>
    <dbReference type="NCBI Taxonomy" id="1234023"/>
    <lineage>
        <taxon>Bacteria</taxon>
        <taxon>environmental samples</taxon>
    </lineage>
</organism>
<accession>K2GTP7</accession>
<reference evidence="1" key="1">
    <citation type="journal article" date="2012" name="Science">
        <title>Fermentation, hydrogen, and sulfur metabolism in multiple uncultivated bacterial phyla.</title>
        <authorList>
            <person name="Wrighton K.C."/>
            <person name="Thomas B.C."/>
            <person name="Sharon I."/>
            <person name="Miller C.S."/>
            <person name="Castelle C.J."/>
            <person name="VerBerkmoes N.C."/>
            <person name="Wilkins M.J."/>
            <person name="Hettich R.L."/>
            <person name="Lipton M.S."/>
            <person name="Williams K.H."/>
            <person name="Long P.E."/>
            <person name="Banfield J.F."/>
        </authorList>
    </citation>
    <scope>NUCLEOTIDE SEQUENCE [LARGE SCALE GENOMIC DNA]</scope>
</reference>
<dbReference type="AlphaFoldDB" id="K2GTP7"/>
<dbReference type="EMBL" id="AMFJ01000697">
    <property type="protein sequence ID" value="EKE26720.1"/>
    <property type="molecule type" value="Genomic_DNA"/>
</dbReference>
<comment type="caution">
    <text evidence="1">The sequence shown here is derived from an EMBL/GenBank/DDBJ whole genome shotgun (WGS) entry which is preliminary data.</text>
</comment>
<name>K2GTP7_9BACT</name>
<evidence type="ECO:0000313" key="1">
    <source>
        <dbReference type="EMBL" id="EKE26720.1"/>
    </source>
</evidence>
<proteinExistence type="predicted"/>
<sequence>MKKFIIVFLIVFVFVCFIAFSFTGSVILSFLTFFPYFSNNIADSGIVTPWISKIIAIILTFMVIGGSYNFFKFDKFKRRKGVLILILCFFIFYILIHLNDINKNIERIFPIQEKIKILTG</sequence>
<gene>
    <name evidence="1" type="ORF">ACD_4C00181G0001</name>
</gene>